<keyword evidence="5 13" id="KW-0227">DNA damage</keyword>
<keyword evidence="3 13" id="KW-0678">Repressor</keyword>
<dbReference type="InterPro" id="IPR050077">
    <property type="entry name" value="LexA_repressor"/>
</dbReference>
<keyword evidence="8 13" id="KW-0805">Transcription regulation</keyword>
<dbReference type="GO" id="GO:0004252">
    <property type="term" value="F:serine-type endopeptidase activity"/>
    <property type="evidence" value="ECO:0007669"/>
    <property type="project" value="UniProtKB-UniRule"/>
</dbReference>
<dbReference type="PRINTS" id="PR00726">
    <property type="entry name" value="LEXASERPTASE"/>
</dbReference>
<feature type="DNA-binding region" description="H-T-H motif" evidence="13">
    <location>
        <begin position="28"/>
        <end position="48"/>
    </location>
</feature>
<evidence type="ECO:0000256" key="13">
    <source>
        <dbReference type="HAMAP-Rule" id="MF_00015"/>
    </source>
</evidence>
<name>A0A7I8D0B4_9FIRM</name>
<accession>A0A7I8D0B4</accession>
<dbReference type="HAMAP" id="MF_00015">
    <property type="entry name" value="LexA"/>
    <property type="match status" value="1"/>
</dbReference>
<dbReference type="InterPro" id="IPR036388">
    <property type="entry name" value="WH-like_DNA-bd_sf"/>
</dbReference>
<reference evidence="18" key="1">
    <citation type="submission" date="2020-07" db="EMBL/GenBank/DDBJ databases">
        <title>Complete genome sequencing of Clostridia bacterium strain 12CBH8.</title>
        <authorList>
            <person name="Sakamoto M."/>
            <person name="Murakami T."/>
            <person name="Mori H."/>
        </authorList>
    </citation>
    <scope>NUCLEOTIDE SEQUENCE [LARGE SCALE GENOMIC DNA]</scope>
    <source>
        <strain evidence="18">12CBH8</strain>
    </source>
</reference>
<dbReference type="InterPro" id="IPR036390">
    <property type="entry name" value="WH_DNA-bd_sf"/>
</dbReference>
<comment type="subunit">
    <text evidence="2 13">Homodimer.</text>
</comment>
<sequence>MKSLSQSQAMVYDFIRQRIQEDGIPPSVREICERTGIKSTSTVHYHLGALESAGYITRDHGRNRSIKLTQETSRFVPLLGRVTAGQPIMAVEEIEEYIPFPGSRKKGCDLFALRVQGESMIEAGILDGDIVVVEKVPSAQNGDIVVALVEGENATVKRFYKEDGHFRLQPENPTMDPIIVDQVDILGQVIACLRFYN</sequence>
<feature type="domain" description="LexA repressor DNA-binding" evidence="16">
    <location>
        <begin position="1"/>
        <end position="64"/>
    </location>
</feature>
<keyword evidence="7 13" id="KW-0068">Autocatalytic cleavage</keyword>
<feature type="active site" description="For autocatalytic cleavage activity" evidence="13">
    <location>
        <position position="157"/>
    </location>
</feature>
<evidence type="ECO:0000259" key="15">
    <source>
        <dbReference type="Pfam" id="PF00717"/>
    </source>
</evidence>
<dbReference type="Gene3D" id="1.10.10.10">
    <property type="entry name" value="Winged helix-like DNA-binding domain superfamily/Winged helix DNA-binding domain"/>
    <property type="match status" value="1"/>
</dbReference>
<dbReference type="GO" id="GO:0006508">
    <property type="term" value="P:proteolysis"/>
    <property type="evidence" value="ECO:0007669"/>
    <property type="project" value="InterPro"/>
</dbReference>
<dbReference type="PANTHER" id="PTHR33516">
    <property type="entry name" value="LEXA REPRESSOR"/>
    <property type="match status" value="1"/>
</dbReference>
<dbReference type="InterPro" id="IPR036286">
    <property type="entry name" value="LexA/Signal_pep-like_sf"/>
</dbReference>
<dbReference type="InterPro" id="IPR011991">
    <property type="entry name" value="ArsR-like_HTH"/>
</dbReference>
<dbReference type="InterPro" id="IPR006200">
    <property type="entry name" value="LexA"/>
</dbReference>
<dbReference type="Pfam" id="PF00717">
    <property type="entry name" value="Peptidase_S24"/>
    <property type="match status" value="1"/>
</dbReference>
<dbReference type="GO" id="GO:0003677">
    <property type="term" value="F:DNA binding"/>
    <property type="evidence" value="ECO:0007669"/>
    <property type="project" value="UniProtKB-UniRule"/>
</dbReference>
<dbReference type="InterPro" id="IPR006197">
    <property type="entry name" value="Peptidase_S24_LexA"/>
</dbReference>
<feature type="active site" description="For autocatalytic cleavage activity" evidence="13">
    <location>
        <position position="119"/>
    </location>
</feature>
<dbReference type="SUPFAM" id="SSF51306">
    <property type="entry name" value="LexA/Signal peptidase"/>
    <property type="match status" value="1"/>
</dbReference>
<evidence type="ECO:0000256" key="14">
    <source>
        <dbReference type="RuleBase" id="RU003991"/>
    </source>
</evidence>
<dbReference type="GO" id="GO:0045892">
    <property type="term" value="P:negative regulation of DNA-templated transcription"/>
    <property type="evidence" value="ECO:0007669"/>
    <property type="project" value="UniProtKB-UniRule"/>
</dbReference>
<dbReference type="SUPFAM" id="SSF46785">
    <property type="entry name" value="Winged helix' DNA-binding domain"/>
    <property type="match status" value="1"/>
</dbReference>
<dbReference type="AlphaFoldDB" id="A0A7I8D0B4"/>
<keyword evidence="11 13" id="KW-0234">DNA repair</keyword>
<evidence type="ECO:0000313" key="18">
    <source>
        <dbReference type="Proteomes" id="UP000593890"/>
    </source>
</evidence>
<dbReference type="CDD" id="cd00090">
    <property type="entry name" value="HTH_ARSR"/>
    <property type="match status" value="1"/>
</dbReference>
<keyword evidence="12 13" id="KW-0742">SOS response</keyword>
<dbReference type="RefSeq" id="WP_090263771.1">
    <property type="nucleotide sequence ID" value="NZ_AP023321.1"/>
</dbReference>
<evidence type="ECO:0000256" key="11">
    <source>
        <dbReference type="ARBA" id="ARBA00023204"/>
    </source>
</evidence>
<dbReference type="InterPro" id="IPR039418">
    <property type="entry name" value="LexA-like"/>
</dbReference>
<protein>
    <recommendedName>
        <fullName evidence="13">LexA repressor</fullName>
        <ecNumber evidence="13">3.4.21.88</ecNumber>
    </recommendedName>
</protein>
<organism evidence="17 18">
    <name type="scientific">Solibaculum mannosilyticum</name>
    <dbReference type="NCBI Taxonomy" id="2780922"/>
    <lineage>
        <taxon>Bacteria</taxon>
        <taxon>Bacillati</taxon>
        <taxon>Bacillota</taxon>
        <taxon>Clostridia</taxon>
        <taxon>Eubacteriales</taxon>
        <taxon>Oscillospiraceae</taxon>
        <taxon>Solibaculum</taxon>
    </lineage>
</organism>
<dbReference type="EC" id="3.4.21.88" evidence="13"/>
<dbReference type="GO" id="GO:0006260">
    <property type="term" value="P:DNA replication"/>
    <property type="evidence" value="ECO:0007669"/>
    <property type="project" value="UniProtKB-UniRule"/>
</dbReference>
<dbReference type="InterPro" id="IPR006199">
    <property type="entry name" value="LexA_DNA-bd_dom"/>
</dbReference>
<evidence type="ECO:0000256" key="6">
    <source>
        <dbReference type="ARBA" id="ARBA00022801"/>
    </source>
</evidence>
<evidence type="ECO:0000259" key="16">
    <source>
        <dbReference type="Pfam" id="PF01726"/>
    </source>
</evidence>
<dbReference type="Pfam" id="PF01726">
    <property type="entry name" value="LexA_DNA_bind"/>
    <property type="match status" value="1"/>
</dbReference>
<keyword evidence="6 13" id="KW-0378">Hydrolase</keyword>
<dbReference type="FunFam" id="2.10.109.10:FF:000001">
    <property type="entry name" value="LexA repressor"/>
    <property type="match status" value="1"/>
</dbReference>
<evidence type="ECO:0000313" key="17">
    <source>
        <dbReference type="EMBL" id="BCI59375.1"/>
    </source>
</evidence>
<feature type="domain" description="Peptidase S24/S26A/S26B/S26C" evidence="15">
    <location>
        <begin position="77"/>
        <end position="190"/>
    </location>
</feature>
<evidence type="ECO:0000256" key="2">
    <source>
        <dbReference type="ARBA" id="ARBA00011738"/>
    </source>
</evidence>
<dbReference type="EMBL" id="AP023321">
    <property type="protein sequence ID" value="BCI59375.1"/>
    <property type="molecule type" value="Genomic_DNA"/>
</dbReference>
<dbReference type="PANTHER" id="PTHR33516:SF2">
    <property type="entry name" value="LEXA REPRESSOR-RELATED"/>
    <property type="match status" value="1"/>
</dbReference>
<keyword evidence="10 13" id="KW-0804">Transcription</keyword>
<evidence type="ECO:0000256" key="3">
    <source>
        <dbReference type="ARBA" id="ARBA00022491"/>
    </source>
</evidence>
<evidence type="ECO:0000256" key="8">
    <source>
        <dbReference type="ARBA" id="ARBA00023015"/>
    </source>
</evidence>
<evidence type="ECO:0000256" key="9">
    <source>
        <dbReference type="ARBA" id="ARBA00023125"/>
    </source>
</evidence>
<evidence type="ECO:0000256" key="12">
    <source>
        <dbReference type="ARBA" id="ARBA00023236"/>
    </source>
</evidence>
<evidence type="ECO:0000256" key="4">
    <source>
        <dbReference type="ARBA" id="ARBA00022705"/>
    </source>
</evidence>
<proteinExistence type="inferred from homology"/>
<comment type="catalytic activity">
    <reaction evidence="13">
        <text>Hydrolysis of Ala-|-Gly bond in repressor LexA.</text>
        <dbReference type="EC" id="3.4.21.88"/>
    </reaction>
</comment>
<dbReference type="Proteomes" id="UP000593890">
    <property type="component" value="Chromosome"/>
</dbReference>
<evidence type="ECO:0000256" key="5">
    <source>
        <dbReference type="ARBA" id="ARBA00022763"/>
    </source>
</evidence>
<gene>
    <name evidence="13 17" type="primary">lexA</name>
    <name evidence="17" type="ORF">C12CBH8_00140</name>
</gene>
<evidence type="ECO:0000256" key="10">
    <source>
        <dbReference type="ARBA" id="ARBA00023163"/>
    </source>
</evidence>
<feature type="site" description="Cleavage; by autolysis" evidence="13">
    <location>
        <begin position="84"/>
        <end position="85"/>
    </location>
</feature>
<keyword evidence="9 13" id="KW-0238">DNA-binding</keyword>
<dbReference type="CDD" id="cd06529">
    <property type="entry name" value="S24_LexA-like"/>
    <property type="match status" value="1"/>
</dbReference>
<dbReference type="GO" id="GO:0009432">
    <property type="term" value="P:SOS response"/>
    <property type="evidence" value="ECO:0007669"/>
    <property type="project" value="UniProtKB-UniRule"/>
</dbReference>
<dbReference type="Gene3D" id="2.10.109.10">
    <property type="entry name" value="Umud Fragment, subunit A"/>
    <property type="match status" value="1"/>
</dbReference>
<dbReference type="GO" id="GO:0006281">
    <property type="term" value="P:DNA repair"/>
    <property type="evidence" value="ECO:0007669"/>
    <property type="project" value="UniProtKB-UniRule"/>
</dbReference>
<dbReference type="NCBIfam" id="TIGR00498">
    <property type="entry name" value="lexA"/>
    <property type="match status" value="1"/>
</dbReference>
<comment type="similarity">
    <text evidence="1 13 14">Belongs to the peptidase S24 family.</text>
</comment>
<evidence type="ECO:0000256" key="1">
    <source>
        <dbReference type="ARBA" id="ARBA00007484"/>
    </source>
</evidence>
<keyword evidence="18" id="KW-1185">Reference proteome</keyword>
<comment type="function">
    <text evidence="13">Represses a number of genes involved in the response to DNA damage (SOS response), including recA and lexA. In the presence of single-stranded DNA, RecA interacts with LexA causing an autocatalytic cleavage which disrupts the DNA-binding part of LexA, leading to derepression of the SOS regulon and eventually DNA repair.</text>
</comment>
<dbReference type="KEGG" id="sman:C12CBH8_00140"/>
<keyword evidence="4 13" id="KW-0235">DNA replication</keyword>
<dbReference type="InterPro" id="IPR015927">
    <property type="entry name" value="Peptidase_S24_S26A/B/C"/>
</dbReference>
<dbReference type="FunFam" id="1.10.10.10:FF:000009">
    <property type="entry name" value="LexA repressor"/>
    <property type="match status" value="1"/>
</dbReference>
<evidence type="ECO:0000256" key="7">
    <source>
        <dbReference type="ARBA" id="ARBA00022813"/>
    </source>
</evidence>